<keyword evidence="1" id="KW-0812">Transmembrane</keyword>
<dbReference type="RefSeq" id="WP_209028595.1">
    <property type="nucleotide sequence ID" value="NZ_CP072455.1"/>
</dbReference>
<accession>A0ABX7VLF5</accession>
<proteinExistence type="predicted"/>
<reference evidence="2 3" key="1">
    <citation type="submission" date="2021-03" db="EMBL/GenBank/DDBJ databases">
        <title>Complete Genome Sequence Data of Xenorhabdus budapestensis strain C72, a Candidate Biological Control Agent, from China.</title>
        <authorList>
            <person name="LI B."/>
            <person name="WANG S."/>
            <person name="QIU D."/>
        </authorList>
    </citation>
    <scope>NUCLEOTIDE SEQUENCE [LARGE SCALE GENOMIC DNA]</scope>
    <source>
        <strain evidence="2 3">C-7-2</strain>
    </source>
</reference>
<organism evidence="2 3">
    <name type="scientific">Xenorhabdus budapestensis</name>
    <dbReference type="NCBI Taxonomy" id="290110"/>
    <lineage>
        <taxon>Bacteria</taxon>
        <taxon>Pseudomonadati</taxon>
        <taxon>Pseudomonadota</taxon>
        <taxon>Gammaproteobacteria</taxon>
        <taxon>Enterobacterales</taxon>
        <taxon>Morganellaceae</taxon>
        <taxon>Xenorhabdus</taxon>
    </lineage>
</organism>
<keyword evidence="3" id="KW-1185">Reference proteome</keyword>
<evidence type="ECO:0000313" key="3">
    <source>
        <dbReference type="Proteomes" id="UP000665047"/>
    </source>
</evidence>
<dbReference type="Proteomes" id="UP000665047">
    <property type="component" value="Chromosome"/>
</dbReference>
<evidence type="ECO:0000256" key="1">
    <source>
        <dbReference type="SAM" id="Phobius"/>
    </source>
</evidence>
<gene>
    <name evidence="2" type="ORF">HGO23_08940</name>
</gene>
<keyword evidence="1" id="KW-1133">Transmembrane helix</keyword>
<evidence type="ECO:0000313" key="2">
    <source>
        <dbReference type="EMBL" id="QTL41408.1"/>
    </source>
</evidence>
<keyword evidence="1" id="KW-0472">Membrane</keyword>
<feature type="transmembrane region" description="Helical" evidence="1">
    <location>
        <begin position="142"/>
        <end position="160"/>
    </location>
</feature>
<dbReference type="EMBL" id="CP072455">
    <property type="protein sequence ID" value="QTL41408.1"/>
    <property type="molecule type" value="Genomic_DNA"/>
</dbReference>
<sequence>MFDDLLDWSIRNYSAIASILSALTAFLGGIWVMLKNFYSSLNFLRNRRITNNIDYLEKYDEYLSQEDKKYIKNIITSEIMFKVTRIKSKELRHLVIKLVALGIESGYIFDIRRLKRYVIVNADIAKIKIDASYVITYWIEKLISIIIFALMIFIVFKILYIDNQNISSWEFIAMICLVIILELLGICFLTLSVSPGRIKKINTELAKHKLNN</sequence>
<name>A0ABX7VLF5_XENBU</name>
<protein>
    <submittedName>
        <fullName evidence="2">Uncharacterized protein</fullName>
    </submittedName>
</protein>
<feature type="transmembrane region" description="Helical" evidence="1">
    <location>
        <begin position="15"/>
        <end position="38"/>
    </location>
</feature>
<feature type="transmembrane region" description="Helical" evidence="1">
    <location>
        <begin position="172"/>
        <end position="191"/>
    </location>
</feature>